<keyword evidence="3" id="KW-1185">Reference proteome</keyword>
<organism evidence="2 3">
    <name type="scientific">Pigmentiphaga aceris</name>
    <dbReference type="NCBI Taxonomy" id="1940612"/>
    <lineage>
        <taxon>Bacteria</taxon>
        <taxon>Pseudomonadati</taxon>
        <taxon>Pseudomonadota</taxon>
        <taxon>Betaproteobacteria</taxon>
        <taxon>Burkholderiales</taxon>
        <taxon>Alcaligenaceae</taxon>
        <taxon>Pigmentiphaga</taxon>
    </lineage>
</organism>
<dbReference type="Proteomes" id="UP000325161">
    <property type="component" value="Chromosome"/>
</dbReference>
<protein>
    <recommendedName>
        <fullName evidence="4">DUF1795 domain-containing protein</fullName>
    </recommendedName>
</protein>
<evidence type="ECO:0000313" key="2">
    <source>
        <dbReference type="EMBL" id="QEI04669.1"/>
    </source>
</evidence>
<evidence type="ECO:0000313" key="3">
    <source>
        <dbReference type="Proteomes" id="UP000325161"/>
    </source>
</evidence>
<name>A0A5C0ARE3_9BURK</name>
<sequence length="184" mass="19556">MSTHLLSWTRSLCLLAALSGGANMAIAASPEKPAAVATDTHSVSLADGKLKFVLRGFEAQPLNDQNGDTMYDNDKTNQTIIVTEGPLPASAGNTSATALQVAVDTLKEKQHAASDNFRITRERTTNVKGLRVYRLDATDDFKGTKLLMTSLMTLGDKNVTLIEVMSSAKDPAGHAAALKNILGK</sequence>
<feature type="chain" id="PRO_5022692440" description="DUF1795 domain-containing protein" evidence="1">
    <location>
        <begin position="28"/>
        <end position="184"/>
    </location>
</feature>
<feature type="signal peptide" evidence="1">
    <location>
        <begin position="1"/>
        <end position="27"/>
    </location>
</feature>
<reference evidence="2 3" key="1">
    <citation type="submission" date="2019-08" db="EMBL/GenBank/DDBJ databases">
        <title>Amphibian skin-associated Pigmentiphaga: genome sequence and occurrence across geography and hosts.</title>
        <authorList>
            <person name="Bletz M.C."/>
            <person name="Bunk B."/>
            <person name="Sproeer C."/>
            <person name="Biwer P."/>
            <person name="Reiter S."/>
            <person name="Rabemananjara F.C.E."/>
            <person name="Schulz S."/>
            <person name="Overmann J."/>
            <person name="Vences M."/>
        </authorList>
    </citation>
    <scope>NUCLEOTIDE SEQUENCE [LARGE SCALE GENOMIC DNA]</scope>
    <source>
        <strain evidence="2 3">Mada1488</strain>
    </source>
</reference>
<keyword evidence="1" id="KW-0732">Signal</keyword>
<gene>
    <name evidence="2" type="ORF">FXN63_01550</name>
</gene>
<accession>A0A5C0ARE3</accession>
<dbReference type="AlphaFoldDB" id="A0A5C0ARE3"/>
<evidence type="ECO:0000256" key="1">
    <source>
        <dbReference type="SAM" id="SignalP"/>
    </source>
</evidence>
<dbReference type="KEGG" id="pacr:FXN63_01550"/>
<dbReference type="OrthoDB" id="7026399at2"/>
<evidence type="ECO:0008006" key="4">
    <source>
        <dbReference type="Google" id="ProtNLM"/>
    </source>
</evidence>
<dbReference type="EMBL" id="CP043046">
    <property type="protein sequence ID" value="QEI04669.1"/>
    <property type="molecule type" value="Genomic_DNA"/>
</dbReference>
<proteinExistence type="predicted"/>
<dbReference type="RefSeq" id="WP_148812195.1">
    <property type="nucleotide sequence ID" value="NZ_CP043046.1"/>
</dbReference>